<accession>A0ABP6CWC5</accession>
<protein>
    <recommendedName>
        <fullName evidence="2">Helix-turn-helix domain-containing protein</fullName>
    </recommendedName>
</protein>
<comment type="caution">
    <text evidence="3">The sequence shown here is derived from an EMBL/GenBank/DDBJ whole genome shotgun (WGS) entry which is preliminary data.</text>
</comment>
<evidence type="ECO:0000313" key="4">
    <source>
        <dbReference type="Proteomes" id="UP001501509"/>
    </source>
</evidence>
<sequence length="86" mass="9429">MSTNQLPPRRRIKGEDRRSAASAFVSRYESGLSVRALASESGRSYGFVYKLLQENGAAMRGRGGPNHRGRGAADYDDPELNSDNPE</sequence>
<evidence type="ECO:0000259" key="2">
    <source>
        <dbReference type="Pfam" id="PF19575"/>
    </source>
</evidence>
<gene>
    <name evidence="3" type="ORF">GCM10010411_78630</name>
</gene>
<feature type="region of interest" description="Disordered" evidence="1">
    <location>
        <begin position="1"/>
        <end position="20"/>
    </location>
</feature>
<evidence type="ECO:0000313" key="3">
    <source>
        <dbReference type="EMBL" id="GAA2629341.1"/>
    </source>
</evidence>
<dbReference type="Pfam" id="PF19575">
    <property type="entry name" value="HTH_58"/>
    <property type="match status" value="1"/>
</dbReference>
<reference evidence="4" key="1">
    <citation type="journal article" date="2019" name="Int. J. Syst. Evol. Microbiol.">
        <title>The Global Catalogue of Microorganisms (GCM) 10K type strain sequencing project: providing services to taxonomists for standard genome sequencing and annotation.</title>
        <authorList>
            <consortium name="The Broad Institute Genomics Platform"/>
            <consortium name="The Broad Institute Genome Sequencing Center for Infectious Disease"/>
            <person name="Wu L."/>
            <person name="Ma J."/>
        </authorList>
    </citation>
    <scope>NUCLEOTIDE SEQUENCE [LARGE SCALE GENOMIC DNA]</scope>
    <source>
        <strain evidence="4">JCM 6833</strain>
    </source>
</reference>
<proteinExistence type="predicted"/>
<dbReference type="EMBL" id="BAAATD010000014">
    <property type="protein sequence ID" value="GAA2629341.1"/>
    <property type="molecule type" value="Genomic_DNA"/>
</dbReference>
<dbReference type="Gene3D" id="1.10.10.60">
    <property type="entry name" value="Homeodomain-like"/>
    <property type="match status" value="1"/>
</dbReference>
<feature type="compositionally biased region" description="Acidic residues" evidence="1">
    <location>
        <begin position="74"/>
        <end position="86"/>
    </location>
</feature>
<organism evidence="3 4">
    <name type="scientific">Actinomadura fulvescens</name>
    <dbReference type="NCBI Taxonomy" id="46160"/>
    <lineage>
        <taxon>Bacteria</taxon>
        <taxon>Bacillati</taxon>
        <taxon>Actinomycetota</taxon>
        <taxon>Actinomycetes</taxon>
        <taxon>Streptosporangiales</taxon>
        <taxon>Thermomonosporaceae</taxon>
        <taxon>Actinomadura</taxon>
    </lineage>
</organism>
<evidence type="ECO:0000256" key="1">
    <source>
        <dbReference type="SAM" id="MobiDB-lite"/>
    </source>
</evidence>
<keyword evidence="4" id="KW-1185">Reference proteome</keyword>
<dbReference type="InterPro" id="IPR045745">
    <property type="entry name" value="HTH_58_Actinobacteria-type"/>
</dbReference>
<dbReference type="RefSeq" id="WP_344547584.1">
    <property type="nucleotide sequence ID" value="NZ_BAAATD010000014.1"/>
</dbReference>
<feature type="region of interest" description="Disordered" evidence="1">
    <location>
        <begin position="58"/>
        <end position="86"/>
    </location>
</feature>
<dbReference type="Proteomes" id="UP001501509">
    <property type="component" value="Unassembled WGS sequence"/>
</dbReference>
<feature type="domain" description="Helix-turn-helix" evidence="2">
    <location>
        <begin position="10"/>
        <end position="66"/>
    </location>
</feature>
<name>A0ABP6CWC5_9ACTN</name>